<keyword evidence="3" id="KW-1185">Reference proteome</keyword>
<evidence type="ECO:0000256" key="1">
    <source>
        <dbReference type="SAM" id="MobiDB-lite"/>
    </source>
</evidence>
<protein>
    <submittedName>
        <fullName evidence="2">Uncharacterized protein</fullName>
    </submittedName>
</protein>
<feature type="region of interest" description="Disordered" evidence="1">
    <location>
        <begin position="1"/>
        <end position="45"/>
    </location>
</feature>
<dbReference type="Proteomes" id="UP000521943">
    <property type="component" value="Unassembled WGS sequence"/>
</dbReference>
<name>A0A8H6LZP3_9AGAR</name>
<feature type="compositionally biased region" description="Low complexity" evidence="1">
    <location>
        <begin position="24"/>
        <end position="37"/>
    </location>
</feature>
<gene>
    <name evidence="2" type="ORF">DFP72DRAFT_1050429</name>
</gene>
<dbReference type="AlphaFoldDB" id="A0A8H6LZP3"/>
<sequence>MGKRKASSQGKSAPRKKVRKDESAITTSTETTEEQATPVPTISPLTVTEAPATGLPVVQPEGEEAITPTQVQAMQDSVIAPLRVSKVQSSTRGLTETAKNGAILDPDTLKRIFYEIIVRGPLDSTPGEFGTPWHFTGFRHSVINCAARATLRGVCKLWADLMDDEINLWRHIHIDGKRIPSPPKTWMKGWGREPENYVEPCEDDWNDLEVVNIVGEMPRAALSVERSQESPIDLVLVDPSYDPEPNLAEFGRPLLARPGLLEFIDAAMVGSLSISTEDVHFVKDLFNPGVHSDERSVYDDGMKGPTDTKKISLACDGEETDHFNISTLPPSTANTFNGVRTRTQRQIEEVFNLEEDVQC</sequence>
<evidence type="ECO:0000313" key="2">
    <source>
        <dbReference type="EMBL" id="KAF6746976.1"/>
    </source>
</evidence>
<comment type="caution">
    <text evidence="2">The sequence shown here is derived from an EMBL/GenBank/DDBJ whole genome shotgun (WGS) entry which is preliminary data.</text>
</comment>
<reference evidence="2 3" key="1">
    <citation type="submission" date="2020-07" db="EMBL/GenBank/DDBJ databases">
        <title>Comparative genomics of pyrophilous fungi reveals a link between fire events and developmental genes.</title>
        <authorList>
            <consortium name="DOE Joint Genome Institute"/>
            <person name="Steindorff A.S."/>
            <person name="Carver A."/>
            <person name="Calhoun S."/>
            <person name="Stillman K."/>
            <person name="Liu H."/>
            <person name="Lipzen A."/>
            <person name="Pangilinan J."/>
            <person name="Labutti K."/>
            <person name="Bruns T.D."/>
            <person name="Grigoriev I.V."/>
        </authorList>
    </citation>
    <scope>NUCLEOTIDE SEQUENCE [LARGE SCALE GENOMIC DNA]</scope>
    <source>
        <strain evidence="2 3">CBS 144469</strain>
    </source>
</reference>
<evidence type="ECO:0000313" key="3">
    <source>
        <dbReference type="Proteomes" id="UP000521943"/>
    </source>
</evidence>
<accession>A0A8H6LZP3</accession>
<dbReference type="EMBL" id="JACGCI010000086">
    <property type="protein sequence ID" value="KAF6746976.1"/>
    <property type="molecule type" value="Genomic_DNA"/>
</dbReference>
<organism evidence="2 3">
    <name type="scientific">Ephemerocybe angulata</name>
    <dbReference type="NCBI Taxonomy" id="980116"/>
    <lineage>
        <taxon>Eukaryota</taxon>
        <taxon>Fungi</taxon>
        <taxon>Dikarya</taxon>
        <taxon>Basidiomycota</taxon>
        <taxon>Agaricomycotina</taxon>
        <taxon>Agaricomycetes</taxon>
        <taxon>Agaricomycetidae</taxon>
        <taxon>Agaricales</taxon>
        <taxon>Agaricineae</taxon>
        <taxon>Psathyrellaceae</taxon>
        <taxon>Ephemerocybe</taxon>
    </lineage>
</organism>
<proteinExistence type="predicted"/>